<evidence type="ECO:0000313" key="2">
    <source>
        <dbReference type="EMBL" id="EOY52521.1"/>
    </source>
</evidence>
<protein>
    <submittedName>
        <fullName evidence="2">Uncharacterized protein</fullName>
    </submittedName>
</protein>
<dbReference type="EMBL" id="CM001889">
    <property type="protein sequence ID" value="EOY52521.1"/>
    <property type="molecule type" value="Genomic_DNA"/>
</dbReference>
<sequence length="56" mass="5968">MRSSHLGEGGGAPREPPTNRFRSPVGKGEGQAAATGELVARAVAKMFLPMTFMPRR</sequence>
<proteinExistence type="predicted"/>
<organism evidence="2 3">
    <name type="scientific">Streptomyces lividans 1326</name>
    <dbReference type="NCBI Taxonomy" id="1200984"/>
    <lineage>
        <taxon>Bacteria</taxon>
        <taxon>Bacillati</taxon>
        <taxon>Actinomycetota</taxon>
        <taxon>Actinomycetes</taxon>
        <taxon>Kitasatosporales</taxon>
        <taxon>Streptomycetaceae</taxon>
        <taxon>Streptomyces</taxon>
    </lineage>
</organism>
<dbReference type="Proteomes" id="UP000014062">
    <property type="component" value="Chromosome"/>
</dbReference>
<accession>A0A7U9E3A3</accession>
<feature type="region of interest" description="Disordered" evidence="1">
    <location>
        <begin position="1"/>
        <end position="36"/>
    </location>
</feature>
<dbReference type="AlphaFoldDB" id="A0A7U9E3A3"/>
<evidence type="ECO:0000256" key="1">
    <source>
        <dbReference type="SAM" id="MobiDB-lite"/>
    </source>
</evidence>
<reference evidence="3" key="1">
    <citation type="journal article" date="2013" name="Genome Biol. Evol.">
        <title>The genome sequence of Streptomyces lividans 66 reveals a novel tRNA-dependent peptide biosynthetic system within a metal-related genomic island.</title>
        <authorList>
            <person name="Cruz-Morales P."/>
            <person name="Vijgenboom E."/>
            <person name="Iruegas-Bocardo F."/>
            <person name="Girard G."/>
            <person name="Yanez-Guerra L.A."/>
            <person name="Ramos-Aboites H.E."/>
            <person name="Pernodet J.L."/>
            <person name="Anne J."/>
            <person name="van Wezel G.P."/>
            <person name="Barona-Gomez F."/>
        </authorList>
    </citation>
    <scope>NUCLEOTIDE SEQUENCE [LARGE SCALE GENOMIC DNA]</scope>
    <source>
        <strain evidence="3">1326</strain>
    </source>
</reference>
<gene>
    <name evidence="2" type="ORF">SLI_7822</name>
</gene>
<evidence type="ECO:0000313" key="3">
    <source>
        <dbReference type="Proteomes" id="UP000014062"/>
    </source>
</evidence>
<name>A0A7U9E3A3_STRLI</name>